<keyword evidence="3" id="KW-1185">Reference proteome</keyword>
<accession>A0A0W0XMY8</accession>
<dbReference type="Pfam" id="PF03819">
    <property type="entry name" value="MazG"/>
    <property type="match status" value="1"/>
</dbReference>
<gene>
    <name evidence="2" type="ORF">Lrub_2641</name>
</gene>
<organism evidence="2 3">
    <name type="scientific">Legionella rubrilucens</name>
    <dbReference type="NCBI Taxonomy" id="458"/>
    <lineage>
        <taxon>Bacteria</taxon>
        <taxon>Pseudomonadati</taxon>
        <taxon>Pseudomonadota</taxon>
        <taxon>Gammaproteobacteria</taxon>
        <taxon>Legionellales</taxon>
        <taxon>Legionellaceae</taxon>
        <taxon>Legionella</taxon>
    </lineage>
</organism>
<comment type="caution">
    <text evidence="2">The sequence shown here is derived from an EMBL/GenBank/DDBJ whole genome shotgun (WGS) entry which is preliminary data.</text>
</comment>
<protein>
    <submittedName>
        <fullName evidence="2">Nucleotide pyrophosphohydrolase</fullName>
    </submittedName>
</protein>
<dbReference type="AlphaFoldDB" id="A0A0W0XMY8"/>
<evidence type="ECO:0000313" key="2">
    <source>
        <dbReference type="EMBL" id="KTD45844.1"/>
    </source>
</evidence>
<dbReference type="InterPro" id="IPR004518">
    <property type="entry name" value="MazG-like_dom"/>
</dbReference>
<evidence type="ECO:0000313" key="3">
    <source>
        <dbReference type="Proteomes" id="UP000054608"/>
    </source>
</evidence>
<dbReference type="GO" id="GO:0046081">
    <property type="term" value="P:dUTP catabolic process"/>
    <property type="evidence" value="ECO:0007669"/>
    <property type="project" value="TreeGrafter"/>
</dbReference>
<dbReference type="STRING" id="458.Lrub_2641"/>
<dbReference type="PANTHER" id="PTHR30522">
    <property type="entry name" value="NUCLEOSIDE TRIPHOSPHATE PYROPHOSPHOHYDROLASE"/>
    <property type="match status" value="1"/>
</dbReference>
<dbReference type="InterPro" id="IPR011551">
    <property type="entry name" value="NTP_PyrPHydrolase_MazG"/>
</dbReference>
<name>A0A0W0XMY8_9GAMM</name>
<dbReference type="PATRIC" id="fig|458.5.peg.2752"/>
<dbReference type="PANTHER" id="PTHR30522:SF0">
    <property type="entry name" value="NUCLEOSIDE TRIPHOSPHATE PYROPHOSPHOHYDROLASE"/>
    <property type="match status" value="1"/>
</dbReference>
<evidence type="ECO:0000259" key="1">
    <source>
        <dbReference type="Pfam" id="PF03819"/>
    </source>
</evidence>
<keyword evidence="2" id="KW-0378">Hydrolase</keyword>
<sequence length="127" mass="14366">MTETALQRLLTLEKEVRDFGFLWPDADMIIEQALSECEEIKEALDNRQPAARVQEEVGDLLHTALSLCCFLNLNVQETLAKTADKFATRMKALKALAGEKGYTDLKGQPIELLGELWQEAKRRTSDQ</sequence>
<dbReference type="GO" id="GO:0046061">
    <property type="term" value="P:dATP catabolic process"/>
    <property type="evidence" value="ECO:0007669"/>
    <property type="project" value="TreeGrafter"/>
</dbReference>
<proteinExistence type="predicted"/>
<dbReference type="GO" id="GO:0047429">
    <property type="term" value="F:nucleoside triphosphate diphosphatase activity"/>
    <property type="evidence" value="ECO:0007669"/>
    <property type="project" value="TreeGrafter"/>
</dbReference>
<dbReference type="GO" id="GO:0006203">
    <property type="term" value="P:dGTP catabolic process"/>
    <property type="evidence" value="ECO:0007669"/>
    <property type="project" value="TreeGrafter"/>
</dbReference>
<dbReference type="SUPFAM" id="SSF101386">
    <property type="entry name" value="all-alpha NTP pyrophosphatases"/>
    <property type="match status" value="1"/>
</dbReference>
<dbReference type="GO" id="GO:0046047">
    <property type="term" value="P:TTP catabolic process"/>
    <property type="evidence" value="ECO:0007669"/>
    <property type="project" value="TreeGrafter"/>
</dbReference>
<dbReference type="EMBL" id="LNYT01000022">
    <property type="protein sequence ID" value="KTD45844.1"/>
    <property type="molecule type" value="Genomic_DNA"/>
</dbReference>
<dbReference type="GO" id="GO:0046076">
    <property type="term" value="P:dTTP catabolic process"/>
    <property type="evidence" value="ECO:0007669"/>
    <property type="project" value="TreeGrafter"/>
</dbReference>
<feature type="domain" description="NTP pyrophosphohydrolase MazG-like" evidence="1">
    <location>
        <begin position="30"/>
        <end position="91"/>
    </location>
</feature>
<dbReference type="Gene3D" id="1.10.287.1080">
    <property type="entry name" value="MazG-like"/>
    <property type="match status" value="1"/>
</dbReference>
<dbReference type="RefSeq" id="WP_065235773.1">
    <property type="nucleotide sequence ID" value="NZ_CAAAIN010000004.1"/>
</dbReference>
<dbReference type="Proteomes" id="UP000054608">
    <property type="component" value="Unassembled WGS sequence"/>
</dbReference>
<reference evidence="2 3" key="1">
    <citation type="submission" date="2015-11" db="EMBL/GenBank/DDBJ databases">
        <title>Genomic analysis of 38 Legionella species identifies large and diverse effector repertoires.</title>
        <authorList>
            <person name="Burstein D."/>
            <person name="Amaro F."/>
            <person name="Zusman T."/>
            <person name="Lifshitz Z."/>
            <person name="Cohen O."/>
            <person name="Gilbert J.A."/>
            <person name="Pupko T."/>
            <person name="Shuman H.A."/>
            <person name="Segal G."/>
        </authorList>
    </citation>
    <scope>NUCLEOTIDE SEQUENCE [LARGE SCALE GENOMIC DNA]</scope>
    <source>
        <strain evidence="2 3">WA-270A-C2</strain>
    </source>
</reference>
<dbReference type="GO" id="GO:0046052">
    <property type="term" value="P:UTP catabolic process"/>
    <property type="evidence" value="ECO:0007669"/>
    <property type="project" value="TreeGrafter"/>
</dbReference>